<evidence type="ECO:0000259" key="4">
    <source>
        <dbReference type="Pfam" id="PF25023"/>
    </source>
</evidence>
<reference evidence="5" key="1">
    <citation type="submission" date="2024-07" db="EMBL/GenBank/DDBJ databases">
        <authorList>
            <person name="Pedron J."/>
        </authorList>
    </citation>
    <scope>NUCLEOTIDE SEQUENCE</scope>
    <source>
        <strain evidence="5">A642-S2-A17</strain>
    </source>
</reference>
<dbReference type="NCBIfam" id="TIGR01643">
    <property type="entry name" value="YD_repeat_2x"/>
    <property type="match status" value="8"/>
</dbReference>
<dbReference type="InterPro" id="IPR006530">
    <property type="entry name" value="YD"/>
</dbReference>
<sequence>MSENKKATLMSSEEAASQNFSTDNKISGGCAKCGCEVLIHYHYDSGKPVPNAPFVLIDSNKTEIHGKTDANGLCKIYDMGCASFTLMLDEGSDDFTPRETVENNPVLQSNPAYATLAGEYFTLFLLLRKQGLVSYDADDSSDRHVDVDGAGLFTSIPKEYRKSYDRFWELDKRVNRGSRDLKRAVNKIHHSLAAEVADKGVDDNAALMLFCEIALGFIPVVGQAMDVYSIGEWSWQSYKEPAKLDDPLHLAEGALCAIGVIPGLGDALKVSGRAIIRALKKSTPKELQFAIKTIRSLSDGNLVKGLTKLRSELRHYGAQAKDLLLKIHAALKQVLAESKLKNNWIVSLMKDSFSAMITALEKLIAKYDSALAYIEAKFDEFIGKVVTRVTGTPRPKGSIAKATAAPKATASPKNPTHAESQSAKPSAHGESKATPAAKPKEAASKKKTRQSSEGMEDINAGSNKGEHPDNTPQKKKAGEDDKACKAGSDKCQSKGEPVDMATGYVVDWRTDFTLGGLLPLVMKRYYRSGGERKPGLLGALWRSNWDMSLTLESGVATLTDGEFNQAVFVLPEEGEQSRAASNPSWRLSRQQGQLVLQHVDGLRYRFEHALGLHLCLTAIEDRSGNRITLLWDRSALCWISLPDGRLVHVETQRRRITRLTLCDEHRQPLKTLVSYQYDAQGYLLNVRAGEGRNFDYHYSPQGWLLRWSDLAHTWVEHEYDAAGRSRRDRTAGGFWPGEFRYDDDAFTSHYHSGFGGVTTYVRDVRNNILLRREPDGGEYRFEWVDNQLVAEIDPLGGRTEYQRNDWGQVTAVTLLDGATHRYDYDDDGQLLAYTDPMGSTWRYTRDAAGRVETASDPEGRTWQHSYSSQGLLSGVTGPDGRVQRYHYNRRGLLERLEAEGTSPVTFFYDGHDRLTERHIAHEQGVQVRRWVYEGGRETPEKVIYEDGSETRFGYDGEGNLTSVTDALGQRYQFRYGAFDNLLEATDPLGASVRYHYNAESEFAGVTNSQGQTWQYRFDTAGRLSEERHYDGRVYRYDYDVAGQLASRQAPDGSRLVYGYDAGGRLSAIAAVRADGASEGTTTFAYDLSGRLLKAASPDAVVEYTYNRAGQVVSETVNGEAVASGYDAAGQRSAVSGLLASLSLGWQGGRLTTLGIGSHQPLTFSHTASGEEWQRSNGAGFALRHEWSATGLLSRQALDGVSGVLERRYQYDVLDRLTGISDSHWGEQALRLNGTGQVVAERREQGRQQQARLFGYDSEQNLCEVSAIVPDGAGRLSTANAVVQASAGYDAAGRVVMRGDSRYQYDACGRLVNKRESRAGFRPRETQFEWDAQDRLVRVRLPDGARWRYRYDAFGRRISKVREGQDPSAQAVARVAYRWDGDQLSGQTQYRADGSVARAVQWVYEPGSFRPLAQVEEKDERTQLHYIVTDLTGTARELCSETGEVHWRGEQGLWGTHREEKIPIPLRRWLGDAANEEVYCELRYQGQVYDSETGLYYNRHRYYDPTLGQYISADPIGLLGGIRPQGYVHNPLEWIDPLGLVKTPPLGSELNPFATSRAARREAMRQAKIPTSQQPISQSKNASGWEYRYETTMPGGGKGQASVQQQTMDSSHIDQPHWEAGEVKMDDYGKPRMSKYGRPQLRNGKGKAYYESEKVCSGKK</sequence>
<feature type="region of interest" description="Disordered" evidence="2">
    <location>
        <begin position="1592"/>
        <end position="1645"/>
    </location>
</feature>
<protein>
    <submittedName>
        <fullName evidence="5">RHS repeat-associated core domain-containing protein</fullName>
    </submittedName>
</protein>
<dbReference type="PANTHER" id="PTHR32305:SF15">
    <property type="entry name" value="PROTEIN RHSA-RELATED"/>
    <property type="match status" value="1"/>
</dbReference>
<dbReference type="InterPro" id="IPR049802">
    <property type="entry name" value="RhsC-like_FIX"/>
</dbReference>
<proteinExistence type="predicted"/>
<dbReference type="Pfam" id="PF25023">
    <property type="entry name" value="TEN_YD-shell"/>
    <property type="match status" value="1"/>
</dbReference>
<feature type="compositionally biased region" description="Polar residues" evidence="2">
    <location>
        <begin position="1600"/>
        <end position="1609"/>
    </location>
</feature>
<feature type="region of interest" description="Disordered" evidence="2">
    <location>
        <begin position="1"/>
        <end position="20"/>
    </location>
</feature>
<dbReference type="Gene3D" id="2.180.10.10">
    <property type="entry name" value="RHS repeat-associated core"/>
    <property type="match status" value="2"/>
</dbReference>
<dbReference type="InterPro" id="IPR045351">
    <property type="entry name" value="DUF6531"/>
</dbReference>
<dbReference type="Pfam" id="PF20148">
    <property type="entry name" value="DUF6531"/>
    <property type="match status" value="1"/>
</dbReference>
<feature type="region of interest" description="Disordered" evidence="2">
    <location>
        <begin position="392"/>
        <end position="497"/>
    </location>
</feature>
<feature type="compositionally biased region" description="Basic and acidic residues" evidence="2">
    <location>
        <begin position="476"/>
        <end position="497"/>
    </location>
</feature>
<organism evidence="5">
    <name type="scientific">Dickeya oryzae</name>
    <dbReference type="NCBI Taxonomy" id="1240404"/>
    <lineage>
        <taxon>Bacteria</taxon>
        <taxon>Pseudomonadati</taxon>
        <taxon>Pseudomonadota</taxon>
        <taxon>Gammaproteobacteria</taxon>
        <taxon>Enterobacterales</taxon>
        <taxon>Pectobacteriaceae</taxon>
        <taxon>Dickeya</taxon>
    </lineage>
</organism>
<dbReference type="RefSeq" id="WP_368679004.1">
    <property type="nucleotide sequence ID" value="NZ_CP162411.1"/>
</dbReference>
<feature type="domain" description="Teneurin-like YD-shell" evidence="4">
    <location>
        <begin position="1235"/>
        <end position="1513"/>
    </location>
</feature>
<evidence type="ECO:0000256" key="2">
    <source>
        <dbReference type="SAM" id="MobiDB-lite"/>
    </source>
</evidence>
<dbReference type="PANTHER" id="PTHR32305">
    <property type="match status" value="1"/>
</dbReference>
<feature type="compositionally biased region" description="Low complexity" evidence="2">
    <location>
        <begin position="400"/>
        <end position="415"/>
    </location>
</feature>
<dbReference type="EMBL" id="CP162411">
    <property type="protein sequence ID" value="XDL15862.1"/>
    <property type="molecule type" value="Genomic_DNA"/>
</dbReference>
<dbReference type="NCBIfam" id="TIGR03696">
    <property type="entry name" value="Rhs_assc_core"/>
    <property type="match status" value="1"/>
</dbReference>
<evidence type="ECO:0000256" key="1">
    <source>
        <dbReference type="ARBA" id="ARBA00022737"/>
    </source>
</evidence>
<name>A0AB39IH90_9GAMM</name>
<dbReference type="InterPro" id="IPR031325">
    <property type="entry name" value="RHS_repeat"/>
</dbReference>
<feature type="compositionally biased region" description="Basic and acidic residues" evidence="2">
    <location>
        <begin position="1610"/>
        <end position="1629"/>
    </location>
</feature>
<gene>
    <name evidence="5" type="ORF">LF923_0006330</name>
</gene>
<dbReference type="InterPro" id="IPR056823">
    <property type="entry name" value="TEN-like_YD-shell"/>
</dbReference>
<accession>A0AB39IH90</accession>
<keyword evidence="1" id="KW-0677">Repeat</keyword>
<feature type="domain" description="DUF6531" evidence="3">
    <location>
        <begin position="495"/>
        <end position="568"/>
    </location>
</feature>
<evidence type="ECO:0000259" key="3">
    <source>
        <dbReference type="Pfam" id="PF20148"/>
    </source>
</evidence>
<dbReference type="Pfam" id="PF05593">
    <property type="entry name" value="RHS_repeat"/>
    <property type="match status" value="3"/>
</dbReference>
<feature type="compositionally biased region" description="Polar residues" evidence="2">
    <location>
        <begin position="7"/>
        <end position="20"/>
    </location>
</feature>
<evidence type="ECO:0000313" key="5">
    <source>
        <dbReference type="EMBL" id="XDL15862.1"/>
    </source>
</evidence>
<dbReference type="CDD" id="cd20746">
    <property type="entry name" value="FIX_Ntox15_NUC_DUF4112_RhsA-like"/>
    <property type="match status" value="1"/>
</dbReference>
<dbReference type="InterPro" id="IPR022385">
    <property type="entry name" value="Rhs_assc_core"/>
</dbReference>
<dbReference type="InterPro" id="IPR050708">
    <property type="entry name" value="T6SS_VgrG/RHS"/>
</dbReference>